<dbReference type="RefSeq" id="WP_382423265.1">
    <property type="nucleotide sequence ID" value="NZ_JBHSCW010000010.1"/>
</dbReference>
<dbReference type="PANTHER" id="PTHR40516:SF1">
    <property type="entry name" value="ANTITOXIN CHPS-RELATED"/>
    <property type="match status" value="1"/>
</dbReference>
<protein>
    <submittedName>
        <fullName evidence="4">AbrB/MazE/SpoVT family DNA-binding domain-containing protein</fullName>
    </submittedName>
</protein>
<proteinExistence type="predicted"/>
<dbReference type="GO" id="GO:0003677">
    <property type="term" value="F:DNA binding"/>
    <property type="evidence" value="ECO:0007669"/>
    <property type="project" value="UniProtKB-KW"/>
</dbReference>
<dbReference type="InterPro" id="IPR037914">
    <property type="entry name" value="SpoVT-AbrB_sf"/>
</dbReference>
<dbReference type="Gene3D" id="2.10.260.10">
    <property type="match status" value="1"/>
</dbReference>
<evidence type="ECO:0000313" key="5">
    <source>
        <dbReference type="Proteomes" id="UP001595799"/>
    </source>
</evidence>
<keyword evidence="5" id="KW-1185">Reference proteome</keyword>
<keyword evidence="1 4" id="KW-0238">DNA-binding</keyword>
<organism evidence="4 5">
    <name type="scientific">Fodinicurvata halophila</name>
    <dbReference type="NCBI Taxonomy" id="1419723"/>
    <lineage>
        <taxon>Bacteria</taxon>
        <taxon>Pseudomonadati</taxon>
        <taxon>Pseudomonadota</taxon>
        <taxon>Alphaproteobacteria</taxon>
        <taxon>Rhodospirillales</taxon>
        <taxon>Rhodovibrionaceae</taxon>
        <taxon>Fodinicurvata</taxon>
    </lineage>
</organism>
<dbReference type="InterPro" id="IPR039052">
    <property type="entry name" value="Antitox_PemI-like"/>
</dbReference>
<evidence type="ECO:0000313" key="4">
    <source>
        <dbReference type="EMBL" id="MFC4352887.1"/>
    </source>
</evidence>
<feature type="domain" description="SpoVT-AbrB" evidence="3">
    <location>
        <begin position="3"/>
        <end position="48"/>
    </location>
</feature>
<dbReference type="InterPro" id="IPR007159">
    <property type="entry name" value="SpoVT-AbrB_dom"/>
</dbReference>
<reference evidence="5" key="1">
    <citation type="journal article" date="2019" name="Int. J. Syst. Evol. Microbiol.">
        <title>The Global Catalogue of Microorganisms (GCM) 10K type strain sequencing project: providing services to taxonomists for standard genome sequencing and annotation.</title>
        <authorList>
            <consortium name="The Broad Institute Genomics Platform"/>
            <consortium name="The Broad Institute Genome Sequencing Center for Infectious Disease"/>
            <person name="Wu L."/>
            <person name="Ma J."/>
        </authorList>
    </citation>
    <scope>NUCLEOTIDE SEQUENCE [LARGE SCALE GENOMIC DNA]</scope>
    <source>
        <strain evidence="5">CECT 8472</strain>
    </source>
</reference>
<comment type="caution">
    <text evidence="4">The sequence shown here is derived from an EMBL/GenBank/DDBJ whole genome shotgun (WGS) entry which is preliminary data.</text>
</comment>
<dbReference type="Pfam" id="PF04014">
    <property type="entry name" value="MazE_antitoxin"/>
    <property type="match status" value="1"/>
</dbReference>
<evidence type="ECO:0000256" key="1">
    <source>
        <dbReference type="PROSITE-ProRule" id="PRU01076"/>
    </source>
</evidence>
<evidence type="ECO:0000259" key="3">
    <source>
        <dbReference type="PROSITE" id="PS51740"/>
    </source>
</evidence>
<feature type="region of interest" description="Disordered" evidence="2">
    <location>
        <begin position="64"/>
        <end position="86"/>
    </location>
</feature>
<dbReference type="EMBL" id="JBHSCW010000010">
    <property type="protein sequence ID" value="MFC4352887.1"/>
    <property type="molecule type" value="Genomic_DNA"/>
</dbReference>
<accession>A0ABV8UQ82</accession>
<dbReference type="SUPFAM" id="SSF89447">
    <property type="entry name" value="AbrB/MazE/MraZ-like"/>
    <property type="match status" value="1"/>
</dbReference>
<dbReference type="PANTHER" id="PTHR40516">
    <property type="entry name" value="ANTITOXIN CHPS-RELATED"/>
    <property type="match status" value="1"/>
</dbReference>
<evidence type="ECO:0000256" key="2">
    <source>
        <dbReference type="SAM" id="MobiDB-lite"/>
    </source>
</evidence>
<dbReference type="PROSITE" id="PS51740">
    <property type="entry name" value="SPOVT_ABRB"/>
    <property type="match status" value="1"/>
</dbReference>
<name>A0ABV8UQ82_9PROT</name>
<dbReference type="SMART" id="SM00966">
    <property type="entry name" value="SpoVT_AbrB"/>
    <property type="match status" value="1"/>
</dbReference>
<gene>
    <name evidence="4" type="ORF">ACFOW6_15150</name>
</gene>
<dbReference type="Proteomes" id="UP001595799">
    <property type="component" value="Unassembled WGS sequence"/>
</dbReference>
<sequence length="86" mass="9556">MQTQIKRWGNSAAIRLSSRLLAKSGLEVSSEVNIEVKDNKIIIEPLKQADRKLRLPFSEEELLDGMTPDSAHADEVARPIPSETAD</sequence>